<evidence type="ECO:0000313" key="3">
    <source>
        <dbReference type="Proteomes" id="UP000092600"/>
    </source>
</evidence>
<protein>
    <submittedName>
        <fullName evidence="2">Uncharacterized protein</fullName>
    </submittedName>
</protein>
<dbReference type="PANTHER" id="PTHR33168">
    <property type="entry name" value="STRESS INDUCED PROTEIN-RELATED"/>
    <property type="match status" value="1"/>
</dbReference>
<accession>A0A199UFR1</accession>
<evidence type="ECO:0000313" key="2">
    <source>
        <dbReference type="EMBL" id="OAY63583.1"/>
    </source>
</evidence>
<evidence type="ECO:0000256" key="1">
    <source>
        <dbReference type="SAM" id="MobiDB-lite"/>
    </source>
</evidence>
<dbReference type="AlphaFoldDB" id="A0A199UFR1"/>
<sequence>MERLPALDEEEGEESVRQRRGIFSCWGRLRLSAVWRRLKRFQSERGRSRGNKLYTRRGSLNYDPLSYAQNFDDGGFEGDEEEGERIRRNFSSRFAPPHPPAGIDPKPKN</sequence>
<organism evidence="2 3">
    <name type="scientific">Ananas comosus</name>
    <name type="common">Pineapple</name>
    <name type="synonym">Ananas ananas</name>
    <dbReference type="NCBI Taxonomy" id="4615"/>
    <lineage>
        <taxon>Eukaryota</taxon>
        <taxon>Viridiplantae</taxon>
        <taxon>Streptophyta</taxon>
        <taxon>Embryophyta</taxon>
        <taxon>Tracheophyta</taxon>
        <taxon>Spermatophyta</taxon>
        <taxon>Magnoliopsida</taxon>
        <taxon>Liliopsida</taxon>
        <taxon>Poales</taxon>
        <taxon>Bromeliaceae</taxon>
        <taxon>Bromelioideae</taxon>
        <taxon>Ananas</taxon>
    </lineage>
</organism>
<dbReference type="Proteomes" id="UP000092600">
    <property type="component" value="Unassembled WGS sequence"/>
</dbReference>
<reference evidence="2 3" key="1">
    <citation type="journal article" date="2016" name="DNA Res.">
        <title>The draft genome of MD-2 pineapple using hybrid error correction of long reads.</title>
        <authorList>
            <person name="Redwan R.M."/>
            <person name="Saidin A."/>
            <person name="Kumar S.V."/>
        </authorList>
    </citation>
    <scope>NUCLEOTIDE SEQUENCE [LARGE SCALE GENOMIC DNA]</scope>
    <source>
        <strain evidence="3">cv. MD2</strain>
        <tissue evidence="2">Leaf</tissue>
    </source>
</reference>
<feature type="compositionally biased region" description="Acidic residues" evidence="1">
    <location>
        <begin position="74"/>
        <end position="83"/>
    </location>
</feature>
<gene>
    <name evidence="2" type="ORF">ACMD2_06665</name>
</gene>
<name>A0A199UFR1_ANACO</name>
<proteinExistence type="predicted"/>
<dbReference type="EMBL" id="LSRQ01008336">
    <property type="protein sequence ID" value="OAY63583.1"/>
    <property type="molecule type" value="Genomic_DNA"/>
</dbReference>
<feature type="region of interest" description="Disordered" evidence="1">
    <location>
        <begin position="71"/>
        <end position="109"/>
    </location>
</feature>
<dbReference type="Gramene" id="Aco012023.1.mrna1">
    <property type="protein sequence ID" value="Aco012023.1.mrna1.cds1"/>
    <property type="gene ID" value="Aco012023.1.path1"/>
</dbReference>
<comment type="caution">
    <text evidence="2">The sequence shown here is derived from an EMBL/GenBank/DDBJ whole genome shotgun (WGS) entry which is preliminary data.</text>
</comment>